<protein>
    <submittedName>
        <fullName evidence="1">Dihydroorotase</fullName>
    </submittedName>
</protein>
<dbReference type="AlphaFoldDB" id="A0A0A9YHG5"/>
<reference evidence="1" key="2">
    <citation type="submission" date="2014-07" db="EMBL/GenBank/DDBJ databases">
        <authorList>
            <person name="Hull J."/>
        </authorList>
    </citation>
    <scope>NUCLEOTIDE SEQUENCE</scope>
</reference>
<organism evidence="1">
    <name type="scientific">Lygus hesperus</name>
    <name type="common">Western plant bug</name>
    <dbReference type="NCBI Taxonomy" id="30085"/>
    <lineage>
        <taxon>Eukaryota</taxon>
        <taxon>Metazoa</taxon>
        <taxon>Ecdysozoa</taxon>
        <taxon>Arthropoda</taxon>
        <taxon>Hexapoda</taxon>
        <taxon>Insecta</taxon>
        <taxon>Pterygota</taxon>
        <taxon>Neoptera</taxon>
        <taxon>Paraneoptera</taxon>
        <taxon>Hemiptera</taxon>
        <taxon>Heteroptera</taxon>
        <taxon>Panheteroptera</taxon>
        <taxon>Cimicomorpha</taxon>
        <taxon>Miridae</taxon>
        <taxon>Mirini</taxon>
        <taxon>Lygus</taxon>
    </lineage>
</organism>
<gene>
    <name evidence="1" type="primary">pyrC_2</name>
    <name evidence="1" type="ORF">CM83_9196</name>
</gene>
<feature type="non-terminal residue" evidence="1">
    <location>
        <position position="110"/>
    </location>
</feature>
<proteinExistence type="predicted"/>
<accession>A0A0A9YHG5</accession>
<name>A0A0A9YHG5_LYGHE</name>
<reference evidence="1" key="1">
    <citation type="journal article" date="2014" name="PLoS ONE">
        <title>Transcriptome-Based Identification of ABC Transporters in the Western Tarnished Plant Bug Lygus hesperus.</title>
        <authorList>
            <person name="Hull J.J."/>
            <person name="Chaney K."/>
            <person name="Geib S.M."/>
            <person name="Fabrick J.A."/>
            <person name="Brent C.S."/>
            <person name="Walsh D."/>
            <person name="Lavine L.C."/>
        </authorList>
    </citation>
    <scope>NUCLEOTIDE SEQUENCE</scope>
</reference>
<feature type="non-terminal residue" evidence="1">
    <location>
        <position position="1"/>
    </location>
</feature>
<sequence length="110" mass="12383">GFDLMCLAASTVQSNVADLPGPDPPVISKFQLKLREREYSSQHEGEYILVLDAKADNCPTERDFAKNMVHDYTDLGIKKTGRKRFIVTTNSKTDYDLVKSSSYVISVFFV</sequence>
<evidence type="ECO:0000313" key="1">
    <source>
        <dbReference type="EMBL" id="JAG28985.1"/>
    </source>
</evidence>
<dbReference type="EMBL" id="GBHO01014619">
    <property type="protein sequence ID" value="JAG28985.1"/>
    <property type="molecule type" value="Transcribed_RNA"/>
</dbReference>